<feature type="compositionally biased region" description="Basic and acidic residues" evidence="1">
    <location>
        <begin position="1059"/>
        <end position="1069"/>
    </location>
</feature>
<dbReference type="Proteomes" id="UP000250275">
    <property type="component" value="Unassembled WGS sequence"/>
</dbReference>
<sequence length="1715" mass="195005">MVVQNIFILSLLITNVLSAPSNCIESCDSYIKQYQTQTSGSFQNHFSLSQSGSHLQGLDYSKPGTWSEHNDYDTDNGHGKVHEERGQYVEGPKTVRYYKKNYTSSHNTNYPNGEELLRLEHQNNKYNTHIPTQNSYNKLGNTESVAQQYKYNRTQNQQYTQSLHRQSKTQSERLEDLGEYSGGTLQTNAQSASVLTTQNSQEPYHINTQPENWSRSYETDGGHGRVFEEQGHYVSGDKNVRYYKRNYTSNYSSSDGTPIPETIKTGMQDIQSEIEKLHTEFGKEYNHISTAKSIGSSNIAQTRVNTHGLSTSSIYNINNNNYKDQNDRNILSATNRNEEQHTSVKTNQHLPYSNPYQNSYGTNSYSTYEKHGGYATKFQPTSQLINPTSYTTNVLTTGDSDYKKNIFSESTSQHLTDNLETEILDEHQSKLVRNQMFLDNLRNNGQRQDRLIQSGPPGHKTYYKEHWTSSHTKEASVPHHSIDISHINQHSLPYNNNQYENSHNLHQGIQQETSNLYKFEENGYNNIRKKPLGKLIFGTSEEQISGGADVVDCTHNSQQSYGSSQKQTRYKRNVNYDKQEGVQQRESKLFNNDYTQETLQSPYLTQQTSKIQKLQQNLEQSYQTWKPGSANQQLEDLTQKTDGSDDLTQQTAGKLEFGPETQQSYQPWKSETANERLEDLTQKTDGSDDLTQQTAGNLEFGQESQQSNQPWKRASYNQRLEDLMQTTHGSDDLRQQTDGNLEFGQESQQSYQPWKPEIANERLEDLTQKADGSDDLTEQTAGKLEFGQESQQSYQPGKPESSTQQLEDLMQKTDGFDDLTQQTAGKLEFGQESQQSYQPWKPESANERLEDLTQKTDGPDNLTQQTAGNLESDQESQQFYQPWKPESSTQQLEDLTQKTDGSDDLTQQTASKLEFGQESQQSYQPSKPESAHERLQELTQKTDEFEGLTQQSTGNLESVQESQQSYQPWKLGRANDRLEDLTQKTDGSDDLTQQTAGKLEFGQESQQSYQPSKPESAHERLHELTQKTDEFEDLTQQSTGNLESDQESQQSYQPWKLGRANDRSEDLTQKTDGFGDLTQQTTGNLESDQESQQSYQPWKPESANQQLEDLTQKTDGFHDFTQQSAGKLAFGLESQQSYQPWKPGSANQQLEDLTQKTDGFDDLTRQTTGNLESDQESQQSYQPWKAGSSNQRLEDLMQTTHRSDDLTQQTAGNLEFGQESQQSYQPWKSETANERLEDLTQKTDGSDDITQQTAGKLQFSQESQQSYQPWKPESANQQLEDSTQKTDGFDDLTQQSAGKLAFGLESQQSYQPWKLESANERIEDFIQKTDRSDDITQHTAGNLEFNRASQQLYQSWKPSATHLIQQLDDMTTEHDLGPHSVKPAVKPRPRSRYSRFGTSVNVQVPNQNAHNIDSPNVVNPNGEDTIPDIYELPPEVGIGTGTDNSRNTNARQLQMTQDVVSKNFNQQTGSTGYDIEGGNVDQVNLLHKSNDATVGLQWHYTYHPSDQRQFVQQTDQKNKEGLQQQSKIQFSNLEQNLNQEIQNKYTANNPHQQLELPKQSENYAFRPGIIPIKRTFNYDQTENKLIIDQQLGGNGDLEKYVTTSESEPKPIPRILETYGGGQYDPTIGDDIYSKVTINPSATLSSINNMDSWDIREKPEATTTANELTPPPLPVKPLDINVTTEAPHSSSFWSRVGHKITSTFGKAKEKAKNIFG</sequence>
<feature type="compositionally biased region" description="Polar residues" evidence="1">
    <location>
        <begin position="1165"/>
        <end position="1191"/>
    </location>
</feature>
<feature type="compositionally biased region" description="Polar residues" evidence="1">
    <location>
        <begin position="1133"/>
        <end position="1152"/>
    </location>
</feature>
<keyword evidence="4" id="KW-1185">Reference proteome</keyword>
<reference evidence="3 4" key="1">
    <citation type="submission" date="2015-07" db="EMBL/GenBank/DDBJ databases">
        <title>The genome of Eufriesea mexicana.</title>
        <authorList>
            <person name="Pan H."/>
            <person name="Kapheim K."/>
        </authorList>
    </citation>
    <scope>NUCLEOTIDE SEQUENCE [LARGE SCALE GENOMIC DNA]</scope>
    <source>
        <strain evidence="3">0111107269</strain>
        <tissue evidence="3">Whole body</tissue>
    </source>
</reference>
<evidence type="ECO:0000313" key="3">
    <source>
        <dbReference type="EMBL" id="OAD54586.1"/>
    </source>
</evidence>
<evidence type="ECO:0000256" key="1">
    <source>
        <dbReference type="SAM" id="MobiDB-lite"/>
    </source>
</evidence>
<feature type="compositionally biased region" description="Basic and acidic residues" evidence="1">
    <location>
        <begin position="844"/>
        <end position="858"/>
    </location>
</feature>
<feature type="region of interest" description="Disordered" evidence="1">
    <location>
        <begin position="779"/>
        <end position="1203"/>
    </location>
</feature>
<evidence type="ECO:0000256" key="2">
    <source>
        <dbReference type="SAM" id="SignalP"/>
    </source>
</evidence>
<dbReference type="EMBL" id="KQ764145">
    <property type="protein sequence ID" value="OAD54586.1"/>
    <property type="molecule type" value="Genomic_DNA"/>
</dbReference>
<feature type="compositionally biased region" description="Basic and acidic residues" evidence="1">
    <location>
        <begin position="973"/>
        <end position="987"/>
    </location>
</feature>
<feature type="compositionally biased region" description="Polar residues" evidence="1">
    <location>
        <begin position="948"/>
        <end position="967"/>
    </location>
</feature>
<feature type="chain" id="PRO_5016269643" evidence="2">
    <location>
        <begin position="19"/>
        <end position="1715"/>
    </location>
</feature>
<feature type="signal peptide" evidence="2">
    <location>
        <begin position="1"/>
        <end position="18"/>
    </location>
</feature>
<dbReference type="OrthoDB" id="7700532at2759"/>
<feature type="compositionally biased region" description="Basic and acidic residues" evidence="1">
    <location>
        <begin position="1153"/>
        <end position="1164"/>
    </location>
</feature>
<feature type="compositionally biased region" description="Polar residues" evidence="1">
    <location>
        <begin position="904"/>
        <end position="927"/>
    </location>
</feature>
<feature type="region of interest" description="Disordered" evidence="1">
    <location>
        <begin position="1257"/>
        <end position="1290"/>
    </location>
</feature>
<keyword evidence="2" id="KW-0732">Signal</keyword>
<name>A0A310SK50_9HYME</name>
<evidence type="ECO:0000313" key="4">
    <source>
        <dbReference type="Proteomes" id="UP000250275"/>
    </source>
</evidence>
<feature type="compositionally biased region" description="Polar residues" evidence="1">
    <location>
        <begin position="788"/>
        <end position="806"/>
    </location>
</feature>
<protein>
    <submittedName>
        <fullName evidence="3">Uncharacterized protein</fullName>
    </submittedName>
</protein>
<feature type="compositionally biased region" description="Polar residues" evidence="1">
    <location>
        <begin position="1034"/>
        <end position="1053"/>
    </location>
</feature>
<accession>A0A310SK50</accession>
<feature type="compositionally biased region" description="Basic and acidic residues" evidence="1">
    <location>
        <begin position="1015"/>
        <end position="1029"/>
    </location>
</feature>
<gene>
    <name evidence="3" type="ORF">WN48_06531</name>
</gene>
<proteinExistence type="predicted"/>
<feature type="compositionally biased region" description="Polar residues" evidence="1">
    <location>
        <begin position="1003"/>
        <end position="1013"/>
    </location>
</feature>
<feature type="compositionally biased region" description="Polar residues" evidence="1">
    <location>
        <begin position="1257"/>
        <end position="1281"/>
    </location>
</feature>
<organism evidence="3 4">
    <name type="scientific">Eufriesea mexicana</name>
    <dbReference type="NCBI Taxonomy" id="516756"/>
    <lineage>
        <taxon>Eukaryota</taxon>
        <taxon>Metazoa</taxon>
        <taxon>Ecdysozoa</taxon>
        <taxon>Arthropoda</taxon>
        <taxon>Hexapoda</taxon>
        <taxon>Insecta</taxon>
        <taxon>Pterygota</taxon>
        <taxon>Neoptera</taxon>
        <taxon>Endopterygota</taxon>
        <taxon>Hymenoptera</taxon>
        <taxon>Apocrita</taxon>
        <taxon>Aculeata</taxon>
        <taxon>Apoidea</taxon>
        <taxon>Anthophila</taxon>
        <taxon>Apidae</taxon>
        <taxon>Eufriesea</taxon>
    </lineage>
</organism>
<feature type="compositionally biased region" description="Polar residues" evidence="1">
    <location>
        <begin position="1077"/>
        <end position="1109"/>
    </location>
</feature>
<feature type="region of interest" description="Disordered" evidence="1">
    <location>
        <begin position="448"/>
        <end position="478"/>
    </location>
</feature>
<feature type="compositionally biased region" description="Polar residues" evidence="1">
    <location>
        <begin position="861"/>
        <end position="894"/>
    </location>
</feature>
<feature type="compositionally biased region" description="Basic and acidic residues" evidence="1">
    <location>
        <begin position="462"/>
        <end position="478"/>
    </location>
</feature>
<feature type="compositionally biased region" description="Basic and acidic residues" evidence="1">
    <location>
        <begin position="929"/>
        <end position="944"/>
    </location>
</feature>